<keyword evidence="4" id="KW-0813">Transport</keyword>
<dbReference type="KEGG" id="paj:PAJ_1485"/>
<dbReference type="HOGENOM" id="CLU_133067_0_0_6"/>
<dbReference type="eggNOG" id="COG2076">
    <property type="taxonomic scope" value="Bacteria"/>
</dbReference>
<keyword evidence="7 10" id="KW-0812">Transmembrane</keyword>
<dbReference type="GeneID" id="57267989"/>
<dbReference type="GO" id="GO:0015199">
    <property type="term" value="F:amino-acid betaine transmembrane transporter activity"/>
    <property type="evidence" value="ECO:0007669"/>
    <property type="project" value="TreeGrafter"/>
</dbReference>
<dbReference type="InterPro" id="IPR045324">
    <property type="entry name" value="Small_multidrug_res"/>
</dbReference>
<dbReference type="GO" id="GO:0031460">
    <property type="term" value="P:glycine betaine transport"/>
    <property type="evidence" value="ECO:0007669"/>
    <property type="project" value="TreeGrafter"/>
</dbReference>
<dbReference type="Proteomes" id="UP000006690">
    <property type="component" value="Chromosome"/>
</dbReference>
<dbReference type="EMBL" id="AP012032">
    <property type="protein sequence ID" value="BAK11565.1"/>
    <property type="molecule type" value="Genomic_DNA"/>
</dbReference>
<evidence type="ECO:0000256" key="10">
    <source>
        <dbReference type="RuleBase" id="RU003942"/>
    </source>
</evidence>
<dbReference type="GO" id="GO:1903711">
    <property type="term" value="P:spermidine transmembrane transport"/>
    <property type="evidence" value="ECO:0007669"/>
    <property type="project" value="TreeGrafter"/>
</dbReference>
<dbReference type="FunFam" id="1.10.3730.20:FF:000001">
    <property type="entry name" value="Quaternary ammonium compound resistance transporter SugE"/>
    <property type="match status" value="1"/>
</dbReference>
<dbReference type="PATRIC" id="fig|932677.3.peg.1731"/>
<evidence type="ECO:0000256" key="11">
    <source>
        <dbReference type="SAM" id="Phobius"/>
    </source>
</evidence>
<keyword evidence="6" id="KW-0997">Cell inner membrane</keyword>
<reference evidence="13" key="1">
    <citation type="journal article" date="2012" name="Appl. Microbiol. Biotechnol.">
        <title>The complete genome sequence of Pantoea ananatis AJ13355, an organism with great biotechnological potential.</title>
        <authorList>
            <person name="Hara Y."/>
            <person name="Kadotani N."/>
            <person name="Izui H."/>
            <person name="Katashkina J.I."/>
            <person name="Kuvaeva T.M."/>
            <person name="Andreeva I.G."/>
            <person name="Golubeva L.I."/>
            <person name="Malko D.B."/>
            <person name="Makeev V.J."/>
            <person name="Mashko S.V."/>
            <person name="Kozlov Y.I."/>
        </authorList>
    </citation>
    <scope>NUCLEOTIDE SEQUENCE [LARGE SCALE GENOMIC DNA]</scope>
    <source>
        <strain evidence="13">AJ13355</strain>
    </source>
</reference>
<evidence type="ECO:0000256" key="9">
    <source>
        <dbReference type="ARBA" id="ARBA00023136"/>
    </source>
</evidence>
<dbReference type="InterPro" id="IPR037185">
    <property type="entry name" value="EmrE-like"/>
</dbReference>
<dbReference type="Pfam" id="PF00893">
    <property type="entry name" value="Multi_Drug_Res"/>
    <property type="match status" value="1"/>
</dbReference>
<dbReference type="Gene3D" id="1.10.3730.20">
    <property type="match status" value="1"/>
</dbReference>
<keyword evidence="5" id="KW-1003">Cell membrane</keyword>
<gene>
    <name evidence="12" type="primary">mdtJ</name>
    <name evidence="12" type="ordered locus">PAJ_1485</name>
</gene>
<comment type="similarity">
    <text evidence="10">Belongs to the drug/metabolite transporter (DMT) superfamily. Small multidrug resistance (SMR) (TC 2.A.7.1) family.</text>
</comment>
<accession>A0A0H3L119</accession>
<evidence type="ECO:0000256" key="7">
    <source>
        <dbReference type="ARBA" id="ARBA00022692"/>
    </source>
</evidence>
<feature type="transmembrane region" description="Helical" evidence="11">
    <location>
        <begin position="33"/>
        <end position="51"/>
    </location>
</feature>
<keyword evidence="9 11" id="KW-0472">Membrane</keyword>
<evidence type="ECO:0000313" key="12">
    <source>
        <dbReference type="EMBL" id="BAK11565.1"/>
    </source>
</evidence>
<dbReference type="SUPFAM" id="SSF103481">
    <property type="entry name" value="Multidrug resistance efflux transporter EmrE"/>
    <property type="match status" value="1"/>
</dbReference>
<evidence type="ECO:0000256" key="4">
    <source>
        <dbReference type="ARBA" id="ARBA00022448"/>
    </source>
</evidence>
<evidence type="ECO:0000256" key="3">
    <source>
        <dbReference type="ARBA" id="ARBA00021112"/>
    </source>
</evidence>
<evidence type="ECO:0000256" key="5">
    <source>
        <dbReference type="ARBA" id="ARBA00022475"/>
    </source>
</evidence>
<organism evidence="12 13">
    <name type="scientific">Pantoea ananatis (strain AJ13355)</name>
    <dbReference type="NCBI Taxonomy" id="932677"/>
    <lineage>
        <taxon>Bacteria</taxon>
        <taxon>Pseudomonadati</taxon>
        <taxon>Pseudomonadota</taxon>
        <taxon>Gammaproteobacteria</taxon>
        <taxon>Enterobacterales</taxon>
        <taxon>Erwiniaceae</taxon>
        <taxon>Pantoea</taxon>
    </lineage>
</organism>
<dbReference type="OrthoDB" id="9808638at2"/>
<evidence type="ECO:0000256" key="1">
    <source>
        <dbReference type="ARBA" id="ARBA00004429"/>
    </source>
</evidence>
<proteinExistence type="inferred from homology"/>
<feature type="transmembrane region" description="Helical" evidence="11">
    <location>
        <begin position="58"/>
        <end position="79"/>
    </location>
</feature>
<sequence>MRAWGLLVLAIVTEIIGTLTMKWSSLNQSQLGYVVMLGMIACSYFFLSFAIKRIALGVAYALWEGIGILLITLFSVQLFDETLSLMKICGLITLMTGILLIKVGSGEVKEAEHDPA</sequence>
<evidence type="ECO:0000256" key="2">
    <source>
        <dbReference type="ARBA" id="ARBA00011358"/>
    </source>
</evidence>
<dbReference type="GO" id="GO:0015220">
    <property type="term" value="F:choline transmembrane transporter activity"/>
    <property type="evidence" value="ECO:0007669"/>
    <property type="project" value="TreeGrafter"/>
</dbReference>
<comment type="subunit">
    <text evidence="2">Forms a complex with MdtI.</text>
</comment>
<feature type="transmembrane region" description="Helical" evidence="11">
    <location>
        <begin position="85"/>
        <end position="103"/>
    </location>
</feature>
<dbReference type="GO" id="GO:0005886">
    <property type="term" value="C:plasma membrane"/>
    <property type="evidence" value="ECO:0007669"/>
    <property type="project" value="UniProtKB-SubCell"/>
</dbReference>
<evidence type="ECO:0000313" key="13">
    <source>
        <dbReference type="Proteomes" id="UP000006690"/>
    </source>
</evidence>
<dbReference type="GO" id="GO:1990961">
    <property type="term" value="P:xenobiotic detoxification by transmembrane export across the plasma membrane"/>
    <property type="evidence" value="ECO:0007669"/>
    <property type="project" value="UniProtKB-ARBA"/>
</dbReference>
<dbReference type="PANTHER" id="PTHR30561:SF2">
    <property type="entry name" value="SPERMIDINE EXPORT PROTEIN MDTJ"/>
    <property type="match status" value="1"/>
</dbReference>
<evidence type="ECO:0000256" key="6">
    <source>
        <dbReference type="ARBA" id="ARBA00022519"/>
    </source>
</evidence>
<dbReference type="GO" id="GO:0015297">
    <property type="term" value="F:antiporter activity"/>
    <property type="evidence" value="ECO:0007669"/>
    <property type="project" value="TreeGrafter"/>
</dbReference>
<dbReference type="NCBIfam" id="NF007767">
    <property type="entry name" value="PRK10452.1"/>
    <property type="match status" value="1"/>
</dbReference>
<dbReference type="PANTHER" id="PTHR30561">
    <property type="entry name" value="SMR FAMILY PROTON-DEPENDENT DRUG EFFLUX TRANSPORTER SUGE"/>
    <property type="match status" value="1"/>
</dbReference>
<name>A0A0H3L119_PANAA</name>
<comment type="subcellular location">
    <subcellularLocation>
        <location evidence="1">Cell inner membrane</location>
        <topology evidence="1">Multi-pass membrane protein</topology>
    </subcellularLocation>
    <subcellularLocation>
        <location evidence="10">Cell membrane</location>
        <topology evidence="10">Multi-pass membrane protein</topology>
    </subcellularLocation>
</comment>
<protein>
    <recommendedName>
        <fullName evidence="3">Spermidine export protein MdtJ</fullName>
    </recommendedName>
</protein>
<evidence type="ECO:0000256" key="8">
    <source>
        <dbReference type="ARBA" id="ARBA00022989"/>
    </source>
</evidence>
<dbReference type="InterPro" id="IPR000390">
    <property type="entry name" value="Small_drug/metabolite_transptr"/>
</dbReference>
<dbReference type="RefSeq" id="WP_014593863.1">
    <property type="nucleotide sequence ID" value="NC_017531.2"/>
</dbReference>
<keyword evidence="8 11" id="KW-1133">Transmembrane helix</keyword>
<dbReference type="AlphaFoldDB" id="A0A0H3L119"/>